<dbReference type="AlphaFoldDB" id="A0A1B0C3D6"/>
<dbReference type="EMBL" id="JXJN01024908">
    <property type="status" value="NOT_ANNOTATED_CDS"/>
    <property type="molecule type" value="Genomic_DNA"/>
</dbReference>
<proteinExistence type="predicted"/>
<name>A0A1B0C3D6_9MUSC</name>
<dbReference type="EnsemblMetazoa" id="GPPI047979-RA">
    <property type="protein sequence ID" value="GPPI047979-PA"/>
    <property type="gene ID" value="GPPI047979"/>
</dbReference>
<evidence type="ECO:0000313" key="2">
    <source>
        <dbReference type="EnsemblMetazoa" id="GPPI047979-PA"/>
    </source>
</evidence>
<keyword evidence="1" id="KW-0472">Membrane</keyword>
<dbReference type="EMBL" id="JXJN01024907">
    <property type="status" value="NOT_ANNOTATED_CDS"/>
    <property type="molecule type" value="Genomic_DNA"/>
</dbReference>
<evidence type="ECO:0000313" key="3">
    <source>
        <dbReference type="Proteomes" id="UP000092460"/>
    </source>
</evidence>
<keyword evidence="3" id="KW-1185">Reference proteome</keyword>
<reference evidence="3" key="1">
    <citation type="submission" date="2015-01" db="EMBL/GenBank/DDBJ databases">
        <authorList>
            <person name="Aksoy S."/>
            <person name="Warren W."/>
            <person name="Wilson R.K."/>
        </authorList>
    </citation>
    <scope>NUCLEOTIDE SEQUENCE [LARGE SCALE GENOMIC DNA]</scope>
    <source>
        <strain evidence="3">IAEA</strain>
    </source>
</reference>
<accession>A0A1B0C3D6</accession>
<organism evidence="2 3">
    <name type="scientific">Glossina palpalis gambiensis</name>
    <dbReference type="NCBI Taxonomy" id="67801"/>
    <lineage>
        <taxon>Eukaryota</taxon>
        <taxon>Metazoa</taxon>
        <taxon>Ecdysozoa</taxon>
        <taxon>Arthropoda</taxon>
        <taxon>Hexapoda</taxon>
        <taxon>Insecta</taxon>
        <taxon>Pterygota</taxon>
        <taxon>Neoptera</taxon>
        <taxon>Endopterygota</taxon>
        <taxon>Diptera</taxon>
        <taxon>Brachycera</taxon>
        <taxon>Muscomorpha</taxon>
        <taxon>Hippoboscoidea</taxon>
        <taxon>Glossinidae</taxon>
        <taxon>Glossina</taxon>
    </lineage>
</organism>
<keyword evidence="1" id="KW-0812">Transmembrane</keyword>
<reference evidence="2" key="2">
    <citation type="submission" date="2020-05" db="UniProtKB">
        <authorList>
            <consortium name="EnsemblMetazoa"/>
        </authorList>
    </citation>
    <scope>IDENTIFICATION</scope>
    <source>
        <strain evidence="2">IAEA</strain>
    </source>
</reference>
<protein>
    <submittedName>
        <fullName evidence="2">Uncharacterized protein</fullName>
    </submittedName>
</protein>
<dbReference type="VEuPathDB" id="VectorBase:GPPI047979"/>
<keyword evidence="1" id="KW-1133">Transmembrane helix</keyword>
<evidence type="ECO:0000256" key="1">
    <source>
        <dbReference type="SAM" id="Phobius"/>
    </source>
</evidence>
<feature type="transmembrane region" description="Helical" evidence="1">
    <location>
        <begin position="20"/>
        <end position="39"/>
    </location>
</feature>
<sequence>MEFTLLNSHDNNLDLNYSSILMLTLWATVPTVVIIYDNYDCSKCVCKWICADNFALVIDVVAVVEKN</sequence>
<dbReference type="Proteomes" id="UP000092460">
    <property type="component" value="Unassembled WGS sequence"/>
</dbReference>